<dbReference type="AlphaFoldDB" id="A0A554LJS7"/>
<reference evidence="2 3" key="1">
    <citation type="submission" date="2017-07" db="EMBL/GenBank/DDBJ databases">
        <title>Mechanisms for carbon and nitrogen cycling indicate functional differentiation within the Candidate Phyla Radiation.</title>
        <authorList>
            <person name="Danczak R.E."/>
            <person name="Johnston M.D."/>
            <person name="Kenah C."/>
            <person name="Slattery M."/>
            <person name="Wrighton K.C."/>
            <person name="Wilkins M.J."/>
        </authorList>
    </citation>
    <scope>NUCLEOTIDE SEQUENCE [LARGE SCALE GENOMIC DNA]</scope>
    <source>
        <strain evidence="2">Licking1014_85</strain>
    </source>
</reference>
<feature type="region of interest" description="Disordered" evidence="1">
    <location>
        <begin position="37"/>
        <end position="64"/>
    </location>
</feature>
<gene>
    <name evidence="2" type="ORF">CEN91_304</name>
</gene>
<dbReference type="Proteomes" id="UP000315589">
    <property type="component" value="Unassembled WGS sequence"/>
</dbReference>
<name>A0A554LJS7_9BACT</name>
<organism evidence="2 3">
    <name type="scientific">Candidatus Berkelbacteria bacterium Licking1014_85</name>
    <dbReference type="NCBI Taxonomy" id="2017148"/>
    <lineage>
        <taxon>Bacteria</taxon>
        <taxon>Candidatus Berkelbacteria</taxon>
    </lineage>
</organism>
<dbReference type="EMBL" id="VMGI01000036">
    <property type="protein sequence ID" value="TSC93097.1"/>
    <property type="molecule type" value="Genomic_DNA"/>
</dbReference>
<feature type="compositionally biased region" description="Polar residues" evidence="1">
    <location>
        <begin position="40"/>
        <end position="55"/>
    </location>
</feature>
<comment type="caution">
    <text evidence="2">The sequence shown here is derived from an EMBL/GenBank/DDBJ whole genome shotgun (WGS) entry which is preliminary data.</text>
</comment>
<sequence length="64" mass="7090">MNQKKYNSYSLVSLMILAIIGLSTYALKSNSVTRADLKSKNSTTTIPSNQPLITENQDDLQVVE</sequence>
<accession>A0A554LJS7</accession>
<evidence type="ECO:0000313" key="3">
    <source>
        <dbReference type="Proteomes" id="UP000315589"/>
    </source>
</evidence>
<proteinExistence type="predicted"/>
<evidence type="ECO:0000313" key="2">
    <source>
        <dbReference type="EMBL" id="TSC93097.1"/>
    </source>
</evidence>
<protein>
    <submittedName>
        <fullName evidence="2">Uncharacterized protein</fullName>
    </submittedName>
</protein>
<evidence type="ECO:0000256" key="1">
    <source>
        <dbReference type="SAM" id="MobiDB-lite"/>
    </source>
</evidence>